<evidence type="ECO:0000313" key="1">
    <source>
        <dbReference type="EMBL" id="KAG8014979.1"/>
    </source>
</evidence>
<proteinExistence type="predicted"/>
<dbReference type="EMBL" id="CM024789">
    <property type="protein sequence ID" value="KAG8014979.1"/>
    <property type="molecule type" value="Genomic_DNA"/>
</dbReference>
<sequence>MKTVLVLSLLLCAAFAAPAEDNQKAPVEAPKEEMAAAPEMEDMMKNDEEVFVPVDSVPVPRNGNEKARFNFCPDGWFSYGSRCFKFVNSAMSWYNAEGRWMWIDREGFYYTNWYSQSSTSSNPCIYLRSTITMKTKAIIIQTLFNLILLFGASSAHDQTTTYTTSSSPSLITTITSSTQRWNLSTVTTVENIKTKQKDSTIASLITSGFQTTNKLNSSVPTHTTTTPSSSQTPSKLMLFLILLAIMVLVLCVGCIHGIWKQESDEGSSAPRLQLSMRHRLREAIWRLRLCPGGKRGGEDNDEEEADGSQGEEGGQKTDDVGKGAGCGARNKEKEEHEDIDSDDSLSHSSMEGDNQKAGERKQSVNEDGEETSSGSEGDKSTGEGESGGDKKRGLEEIALVNCPQEDDEQLDLCDVTVL</sequence>
<gene>
    <name evidence="1" type="ORF">GBF38_022205</name>
</gene>
<protein>
    <submittedName>
        <fullName evidence="1">Uncharacterized protein</fullName>
    </submittedName>
</protein>
<keyword evidence="2" id="KW-1185">Reference proteome</keyword>
<evidence type="ECO:0000313" key="2">
    <source>
        <dbReference type="Proteomes" id="UP000805704"/>
    </source>
</evidence>
<accession>A0ACB7FLC0</accession>
<comment type="caution">
    <text evidence="1">The sequence shown here is derived from an EMBL/GenBank/DDBJ whole genome shotgun (WGS) entry which is preliminary data.</text>
</comment>
<reference evidence="1" key="1">
    <citation type="submission" date="2020-04" db="EMBL/GenBank/DDBJ databases">
        <title>A chromosome-scale assembly and high-density genetic map of the yellow drum (Nibea albiflora) genome.</title>
        <authorList>
            <person name="Xu D."/>
            <person name="Zhang W."/>
            <person name="Chen R."/>
            <person name="Tan P."/>
            <person name="Wang L."/>
            <person name="Song H."/>
            <person name="Tian L."/>
            <person name="Zhu Q."/>
            <person name="Wang B."/>
        </authorList>
    </citation>
    <scope>NUCLEOTIDE SEQUENCE</scope>
    <source>
        <strain evidence="1">ZJHYS-2018</strain>
    </source>
</reference>
<dbReference type="Proteomes" id="UP000805704">
    <property type="component" value="Chromosome 1"/>
</dbReference>
<organism evidence="1 2">
    <name type="scientific">Nibea albiflora</name>
    <name type="common">Yellow drum</name>
    <name type="synonym">Corvina albiflora</name>
    <dbReference type="NCBI Taxonomy" id="240163"/>
    <lineage>
        <taxon>Eukaryota</taxon>
        <taxon>Metazoa</taxon>
        <taxon>Chordata</taxon>
        <taxon>Craniata</taxon>
        <taxon>Vertebrata</taxon>
        <taxon>Euteleostomi</taxon>
        <taxon>Actinopterygii</taxon>
        <taxon>Neopterygii</taxon>
        <taxon>Teleostei</taxon>
        <taxon>Neoteleostei</taxon>
        <taxon>Acanthomorphata</taxon>
        <taxon>Eupercaria</taxon>
        <taxon>Sciaenidae</taxon>
        <taxon>Nibea</taxon>
    </lineage>
</organism>
<name>A0ACB7FLC0_NIBAL</name>